<evidence type="ECO:0000313" key="1">
    <source>
        <dbReference type="EMBL" id="KAJ8131327.1"/>
    </source>
</evidence>
<keyword evidence="2" id="KW-1185">Reference proteome</keyword>
<name>A0ACC2JVG0_9PEZI</name>
<accession>A0ACC2JVG0</accession>
<sequence>MTATPIPSELNSQTPAPSSAVDAAHSPPSHAGPGPATGGRFYEEDKQTPSILFRFCPDTSRLLRVDCHEWVAFMHIKCSDVPRLMREGFYWDVSNIIKEEGYIEYGRQGSNVDSWDSASERKYFLADIHQPRRWIARLVVKSLHLDILYDFDVSQLSRKLIRSVSATNQDEKLIYGYTAYTATDKFTDTSATPMKGFNMIYDKMPLEGFWPWPPKDNKGRSKEDLLDIRILLIGEDGVTRQEKKEGAVL</sequence>
<protein>
    <submittedName>
        <fullName evidence="1">Uncharacterized protein</fullName>
    </submittedName>
</protein>
<gene>
    <name evidence="1" type="ORF">O1611_g2293</name>
</gene>
<comment type="caution">
    <text evidence="1">The sequence shown here is derived from an EMBL/GenBank/DDBJ whole genome shotgun (WGS) entry which is preliminary data.</text>
</comment>
<reference evidence="1" key="1">
    <citation type="submission" date="2022-12" db="EMBL/GenBank/DDBJ databases">
        <title>Genome Sequence of Lasiodiplodia mahajangana.</title>
        <authorList>
            <person name="Buettner E."/>
        </authorList>
    </citation>
    <scope>NUCLEOTIDE SEQUENCE</scope>
    <source>
        <strain evidence="1">VT137</strain>
    </source>
</reference>
<evidence type="ECO:0000313" key="2">
    <source>
        <dbReference type="Proteomes" id="UP001153332"/>
    </source>
</evidence>
<proteinExistence type="predicted"/>
<dbReference type="Proteomes" id="UP001153332">
    <property type="component" value="Unassembled WGS sequence"/>
</dbReference>
<dbReference type="EMBL" id="JAPUUL010000311">
    <property type="protein sequence ID" value="KAJ8131327.1"/>
    <property type="molecule type" value="Genomic_DNA"/>
</dbReference>
<organism evidence="1 2">
    <name type="scientific">Lasiodiplodia mahajangana</name>
    <dbReference type="NCBI Taxonomy" id="1108764"/>
    <lineage>
        <taxon>Eukaryota</taxon>
        <taxon>Fungi</taxon>
        <taxon>Dikarya</taxon>
        <taxon>Ascomycota</taxon>
        <taxon>Pezizomycotina</taxon>
        <taxon>Dothideomycetes</taxon>
        <taxon>Dothideomycetes incertae sedis</taxon>
        <taxon>Botryosphaeriales</taxon>
        <taxon>Botryosphaeriaceae</taxon>
        <taxon>Lasiodiplodia</taxon>
    </lineage>
</organism>